<organism evidence="1">
    <name type="scientific">gut metagenome</name>
    <dbReference type="NCBI Taxonomy" id="749906"/>
    <lineage>
        <taxon>unclassified sequences</taxon>
        <taxon>metagenomes</taxon>
        <taxon>organismal metagenomes</taxon>
    </lineage>
</organism>
<comment type="caution">
    <text evidence="1">The sequence shown here is derived from an EMBL/GenBank/DDBJ whole genome shotgun (WGS) entry which is preliminary data.</text>
</comment>
<reference evidence="1" key="1">
    <citation type="journal article" date="2012" name="PLoS ONE">
        <title>Gene sets for utilization of primary and secondary nutrition supplies in the distal gut of endangered iberian lynx.</title>
        <authorList>
            <person name="Alcaide M."/>
            <person name="Messina E."/>
            <person name="Richter M."/>
            <person name="Bargiela R."/>
            <person name="Peplies J."/>
            <person name="Huws S.A."/>
            <person name="Newbold C.J."/>
            <person name="Golyshin P.N."/>
            <person name="Simon M.A."/>
            <person name="Lopez G."/>
            <person name="Yakimov M.M."/>
            <person name="Ferrer M."/>
        </authorList>
    </citation>
    <scope>NUCLEOTIDE SEQUENCE</scope>
</reference>
<protein>
    <submittedName>
        <fullName evidence="1">Uncharacterized protein</fullName>
    </submittedName>
</protein>
<evidence type="ECO:0000313" key="1">
    <source>
        <dbReference type="EMBL" id="EJW98428.1"/>
    </source>
</evidence>
<proteinExistence type="predicted"/>
<sequence length="39" mass="4324">MTPICRSTCWLIWLTAVPSAPMVDGVLKSKIAMKSSWSK</sequence>
<name>J9FV92_9ZZZZ</name>
<dbReference type="EMBL" id="AMCI01004270">
    <property type="protein sequence ID" value="EJW98428.1"/>
    <property type="molecule type" value="Genomic_DNA"/>
</dbReference>
<accession>J9FV92</accession>
<gene>
    <name evidence="1" type="ORF">EVA_13467</name>
</gene>
<dbReference type="AlphaFoldDB" id="J9FV92"/>